<comment type="subcellular location">
    <subcellularLocation>
        <location evidence="1">Nucleus</location>
    </subcellularLocation>
</comment>
<feature type="region of interest" description="Disordered" evidence="8">
    <location>
        <begin position="1"/>
        <end position="89"/>
    </location>
</feature>
<feature type="compositionally biased region" description="Low complexity" evidence="8">
    <location>
        <begin position="164"/>
        <end position="176"/>
    </location>
</feature>
<dbReference type="GO" id="GO:0008270">
    <property type="term" value="F:zinc ion binding"/>
    <property type="evidence" value="ECO:0007669"/>
    <property type="project" value="UniProtKB-KW"/>
</dbReference>
<dbReference type="Gene3D" id="3.30.160.60">
    <property type="entry name" value="Classic Zinc Finger"/>
    <property type="match status" value="2"/>
</dbReference>
<dbReference type="PANTHER" id="PTHR40626:SF12">
    <property type="entry name" value="RFEC"/>
    <property type="match status" value="1"/>
</dbReference>
<dbReference type="RefSeq" id="XP_007689204.1">
    <property type="nucleotide sequence ID" value="XM_007691014.1"/>
</dbReference>
<evidence type="ECO:0000313" key="10">
    <source>
        <dbReference type="EMBL" id="EUC44304.1"/>
    </source>
</evidence>
<feature type="compositionally biased region" description="Low complexity" evidence="8">
    <location>
        <begin position="364"/>
        <end position="389"/>
    </location>
</feature>
<evidence type="ECO:0000256" key="4">
    <source>
        <dbReference type="ARBA" id="ARBA00022771"/>
    </source>
</evidence>
<dbReference type="PROSITE" id="PS00028">
    <property type="entry name" value="ZINC_FINGER_C2H2_1"/>
    <property type="match status" value="1"/>
</dbReference>
<keyword evidence="6" id="KW-0539">Nucleus</keyword>
<dbReference type="Proteomes" id="UP000054032">
    <property type="component" value="Unassembled WGS sequence"/>
</dbReference>
<keyword evidence="11" id="KW-1185">Reference proteome</keyword>
<accession>W6Z9V3</accession>
<feature type="domain" description="C2H2-type" evidence="9">
    <location>
        <begin position="210"/>
        <end position="240"/>
    </location>
</feature>
<dbReference type="SUPFAM" id="SSF81995">
    <property type="entry name" value="beta-sandwich domain of Sec23/24"/>
    <property type="match status" value="1"/>
</dbReference>
<dbReference type="Pfam" id="PF04082">
    <property type="entry name" value="Fungal_trans"/>
    <property type="match status" value="1"/>
</dbReference>
<dbReference type="InterPro" id="IPR036236">
    <property type="entry name" value="Znf_C2H2_sf"/>
</dbReference>
<feature type="compositionally biased region" description="Polar residues" evidence="8">
    <location>
        <begin position="17"/>
        <end position="30"/>
    </location>
</feature>
<evidence type="ECO:0000256" key="7">
    <source>
        <dbReference type="PROSITE-ProRule" id="PRU00042"/>
    </source>
</evidence>
<dbReference type="SUPFAM" id="SSF57667">
    <property type="entry name" value="beta-beta-alpha zinc fingers"/>
    <property type="match status" value="1"/>
</dbReference>
<feature type="compositionally biased region" description="Polar residues" evidence="8">
    <location>
        <begin position="255"/>
        <end position="264"/>
    </location>
</feature>
<dbReference type="SMART" id="SM00355">
    <property type="entry name" value="ZnF_C2H2"/>
    <property type="match status" value="2"/>
</dbReference>
<dbReference type="OrthoDB" id="9439903at2759"/>
<feature type="domain" description="C2H2-type" evidence="9">
    <location>
        <begin position="182"/>
        <end position="209"/>
    </location>
</feature>
<evidence type="ECO:0000256" key="6">
    <source>
        <dbReference type="ARBA" id="ARBA00023242"/>
    </source>
</evidence>
<dbReference type="CDD" id="cd12148">
    <property type="entry name" value="fungal_TF_MHR"/>
    <property type="match status" value="1"/>
</dbReference>
<dbReference type="HOGENOM" id="CLU_014245_1_0_1"/>
<name>W6Z9V3_COCMI</name>
<dbReference type="EMBL" id="KI964007">
    <property type="protein sequence ID" value="EUC44304.1"/>
    <property type="molecule type" value="Genomic_DNA"/>
</dbReference>
<sequence length="979" mass="107975">MDSTDRFRQPGLGNYPSIGQQFNGSQNQLPTLPPLQSGGSQYAPPMYGHNSNPHTPQPPHTPVTSAPNGTSTMPPLQHPPLRPLQPTPTSYLPMSSAYSQAPMLSTASAHTNGHQLGPSPGMGLGHTSMYAHPPVLPNQEPEPVHVVGQQGRRGVLPTHPGRPAPAAGKTPTTATKNAEGKYECPHCNKTYLHLKHLKRHLLRHTGERPYQCHLCKDTFSRSDILKRHFQKCSIRRGNPTGANHLQHAQQHLQKNRQPTGADQNSYLNHIGPNAMSYADAGGYSMGLPQMPAMAGNGFGDNLPSLANHQSMSARTSRSNSLMRPSSGVEDGAHRRSMSAMDFANARMNFNDYRPDGVPNGYPSQQQQQQQAQQQQAQQQQAQQQQQQQQPSTNGSDPNGHYSYEQASTNGSMAQNGITVKSEGTDPASYGVSTLPNVDGITNGQDGSLWRNGSFNGDMNNSSTADDTPNESLFGFYSHVPGLVDSSPTLDGWFIGQTTSDPVHNLATSLVNFCSPNASLLSNQHSTEAYTHERLQTILTGDNVKEFLHEYRHYQAHFPLIHIPTFDPFTAWPGLVLVMCCVGAVYSDKMSPSDVRWLMERVRENVLRSSQVFELAQAHQMADLDNQLTSTTEEIQALVLLHSQFLWHGSQQQRQQARDEVRAVANVTRCAALFQPLPPDNMNASALHQPGPVTGEEVDSWSWTLWIENEKRARLTAYIYLIDASATIFFNSQPRFDPKSITVPLPADDAAWEAKTSEDCASALGLRGQAAQAFNESGSRRAKQLALSEALSVLNGTCPGKFPERATNVFGKFVLIHAIHTQIYDIQRQLIQRMSSSGASTPQSQSGNTAAPVNGVNEQVQNQLRSTVGALNLWKTCWDKDLAIQFTHRQRRRGFCRDGIHFYFLAQAFLRQSRPEDWATSADVRCRHVFHLLKQIRPYVASDSAQKGIEIGSMTEIADDYAIADLTLNMRNLFTPLDEV</sequence>
<organism evidence="10 11">
    <name type="scientific">Bipolaris oryzae ATCC 44560</name>
    <dbReference type="NCBI Taxonomy" id="930090"/>
    <lineage>
        <taxon>Eukaryota</taxon>
        <taxon>Fungi</taxon>
        <taxon>Dikarya</taxon>
        <taxon>Ascomycota</taxon>
        <taxon>Pezizomycotina</taxon>
        <taxon>Dothideomycetes</taxon>
        <taxon>Pleosporomycetidae</taxon>
        <taxon>Pleosporales</taxon>
        <taxon>Pleosporineae</taxon>
        <taxon>Pleosporaceae</taxon>
        <taxon>Bipolaris</taxon>
    </lineage>
</organism>
<dbReference type="eggNOG" id="KOG1721">
    <property type="taxonomic scope" value="Eukaryota"/>
</dbReference>
<proteinExistence type="predicted"/>
<reference evidence="10 11" key="1">
    <citation type="journal article" date="2013" name="PLoS Genet.">
        <title>Comparative genome structure, secondary metabolite, and effector coding capacity across Cochliobolus pathogens.</title>
        <authorList>
            <person name="Condon B.J."/>
            <person name="Leng Y."/>
            <person name="Wu D."/>
            <person name="Bushley K.E."/>
            <person name="Ohm R.A."/>
            <person name="Otillar R."/>
            <person name="Martin J."/>
            <person name="Schackwitz W."/>
            <person name="Grimwood J."/>
            <person name="MohdZainudin N."/>
            <person name="Xue C."/>
            <person name="Wang R."/>
            <person name="Manning V.A."/>
            <person name="Dhillon B."/>
            <person name="Tu Z.J."/>
            <person name="Steffenson B.J."/>
            <person name="Salamov A."/>
            <person name="Sun H."/>
            <person name="Lowry S."/>
            <person name="LaButti K."/>
            <person name="Han J."/>
            <person name="Copeland A."/>
            <person name="Lindquist E."/>
            <person name="Barry K."/>
            <person name="Schmutz J."/>
            <person name="Baker S.E."/>
            <person name="Ciuffetti L.M."/>
            <person name="Grigoriev I.V."/>
            <person name="Zhong S."/>
            <person name="Turgeon B.G."/>
        </authorList>
    </citation>
    <scope>NUCLEOTIDE SEQUENCE [LARGE SCALE GENOMIC DNA]</scope>
    <source>
        <strain evidence="10 11">ATCC 44560</strain>
    </source>
</reference>
<dbReference type="KEGG" id="bor:COCMIDRAFT_98534"/>
<feature type="region of interest" description="Disordered" evidence="8">
    <location>
        <begin position="348"/>
        <end position="406"/>
    </location>
</feature>
<dbReference type="AlphaFoldDB" id="W6Z9V3"/>
<dbReference type="FunFam" id="3.30.160.60:FF:000100">
    <property type="entry name" value="Zinc finger 45-like"/>
    <property type="match status" value="1"/>
</dbReference>
<dbReference type="InterPro" id="IPR051059">
    <property type="entry name" value="VerF-like"/>
</dbReference>
<dbReference type="GO" id="GO:0005634">
    <property type="term" value="C:nucleus"/>
    <property type="evidence" value="ECO:0007669"/>
    <property type="project" value="UniProtKB-SubCell"/>
</dbReference>
<keyword evidence="4 7" id="KW-0863">Zinc-finger</keyword>
<dbReference type="PROSITE" id="PS50157">
    <property type="entry name" value="ZINC_FINGER_C2H2_2"/>
    <property type="match status" value="2"/>
</dbReference>
<gene>
    <name evidence="10" type="ORF">COCMIDRAFT_98534</name>
</gene>
<evidence type="ECO:0000313" key="11">
    <source>
        <dbReference type="Proteomes" id="UP000054032"/>
    </source>
</evidence>
<evidence type="ECO:0000256" key="2">
    <source>
        <dbReference type="ARBA" id="ARBA00022723"/>
    </source>
</evidence>
<feature type="region of interest" description="Disordered" evidence="8">
    <location>
        <begin position="304"/>
        <end position="335"/>
    </location>
</feature>
<dbReference type="GO" id="GO:0000978">
    <property type="term" value="F:RNA polymerase II cis-regulatory region sequence-specific DNA binding"/>
    <property type="evidence" value="ECO:0007669"/>
    <property type="project" value="InterPro"/>
</dbReference>
<dbReference type="GO" id="GO:0006351">
    <property type="term" value="P:DNA-templated transcription"/>
    <property type="evidence" value="ECO:0007669"/>
    <property type="project" value="InterPro"/>
</dbReference>
<keyword evidence="2" id="KW-0479">Metal-binding</keyword>
<evidence type="ECO:0000256" key="1">
    <source>
        <dbReference type="ARBA" id="ARBA00004123"/>
    </source>
</evidence>
<dbReference type="GO" id="GO:0000785">
    <property type="term" value="C:chromatin"/>
    <property type="evidence" value="ECO:0007669"/>
    <property type="project" value="TreeGrafter"/>
</dbReference>
<evidence type="ECO:0000256" key="8">
    <source>
        <dbReference type="SAM" id="MobiDB-lite"/>
    </source>
</evidence>
<dbReference type="GO" id="GO:0000981">
    <property type="term" value="F:DNA-binding transcription factor activity, RNA polymerase II-specific"/>
    <property type="evidence" value="ECO:0007669"/>
    <property type="project" value="InterPro"/>
</dbReference>
<feature type="compositionally biased region" description="Polar residues" evidence="8">
    <location>
        <begin position="63"/>
        <end position="73"/>
    </location>
</feature>
<evidence type="ECO:0000256" key="3">
    <source>
        <dbReference type="ARBA" id="ARBA00022737"/>
    </source>
</evidence>
<evidence type="ECO:0000256" key="5">
    <source>
        <dbReference type="ARBA" id="ARBA00022833"/>
    </source>
</evidence>
<dbReference type="InterPro" id="IPR007219">
    <property type="entry name" value="XnlR_reg_dom"/>
</dbReference>
<keyword evidence="5" id="KW-0862">Zinc</keyword>
<feature type="region of interest" description="Disordered" evidence="8">
    <location>
        <begin position="152"/>
        <end position="179"/>
    </location>
</feature>
<evidence type="ECO:0000259" key="9">
    <source>
        <dbReference type="PROSITE" id="PS50157"/>
    </source>
</evidence>
<feature type="compositionally biased region" description="Pro residues" evidence="8">
    <location>
        <begin position="76"/>
        <end position="86"/>
    </location>
</feature>
<protein>
    <recommendedName>
        <fullName evidence="9">C2H2-type domain-containing protein</fullName>
    </recommendedName>
</protein>
<keyword evidence="3" id="KW-0677">Repeat</keyword>
<dbReference type="GeneID" id="19129284"/>
<dbReference type="InterPro" id="IPR013087">
    <property type="entry name" value="Znf_C2H2_type"/>
</dbReference>
<dbReference type="PANTHER" id="PTHR40626">
    <property type="entry name" value="MIP31509P"/>
    <property type="match status" value="1"/>
</dbReference>
<feature type="compositionally biased region" description="Polar residues" evidence="8">
    <location>
        <begin position="304"/>
        <end position="323"/>
    </location>
</feature>
<feature type="region of interest" description="Disordered" evidence="8">
    <location>
        <begin position="237"/>
        <end position="264"/>
    </location>
</feature>